<dbReference type="Gene3D" id="3.30.300.30">
    <property type="match status" value="1"/>
</dbReference>
<sequence length="543" mass="61083">MTLDRPWFRNWPSDIPTHVDFQEKSIVDLIRGHAAADGDKIALADEMGNKLTYSELWRNSSLFAYSLHNLGVDKGDKVALFTVNSLSAVEALYGLWKAGASVVMIDPTSMSEDLYEQLSDSNPKAIVTDKETYSREKDTLDKIKSIEHRIILGENYEEFKVGDEDFYEKINPRVDNAVIFYYAGIVGRTEQVLHSHFGLYSCSLSSSTMKKITPTSTTLLTSPMTHVLGLMTVLATNLAGGTTAIMRRFNTEKAISMIKNLNVTHVIAAPYVYDQILNIDTNLPSLKLCVSGGAPLSPDTQVNFHKKFKVPLVQEYGMTETLLLTFQLPNLADRVGTVGVPMLGVDAKIVDEGSRELNVGEVGELIVKAPWVMQGYKDPDDTAKAIKDGWVYTGDLMTIDSDGLLYFRGVKKRMIKYKGYPVFPRDLEIILMRHPAVKEVKVEGKEDKEVGQKPVAYVKLREDYSPKPSEEELMNFINQRVAAYKKIRELYIIEDRRSLPTLGTVKCLECNEVFTPSLFTYIDIRLPVCPRCGSYKTVLIRRK</sequence>
<dbReference type="EMBL" id="DQVM01000016">
    <property type="protein sequence ID" value="HIQ29098.1"/>
    <property type="molecule type" value="Genomic_DNA"/>
</dbReference>
<dbReference type="AlphaFoldDB" id="A0A832ZV30"/>
<dbReference type="InterPro" id="IPR025110">
    <property type="entry name" value="AMP-bd_C"/>
</dbReference>
<dbReference type="Pfam" id="PF00501">
    <property type="entry name" value="AMP-binding"/>
    <property type="match status" value="1"/>
</dbReference>
<organism evidence="3 4">
    <name type="scientific">Caldiarchaeum subterraneum</name>
    <dbReference type="NCBI Taxonomy" id="311458"/>
    <lineage>
        <taxon>Archaea</taxon>
        <taxon>Nitrososphaerota</taxon>
        <taxon>Candidatus Caldarchaeales</taxon>
        <taxon>Candidatus Caldarchaeaceae</taxon>
        <taxon>Candidatus Caldarchaeum</taxon>
    </lineage>
</organism>
<dbReference type="Pfam" id="PF13193">
    <property type="entry name" value="AMP-binding_C"/>
    <property type="match status" value="1"/>
</dbReference>
<evidence type="ECO:0000259" key="2">
    <source>
        <dbReference type="Pfam" id="PF13193"/>
    </source>
</evidence>
<feature type="domain" description="AMP-dependent synthetase/ligase" evidence="1">
    <location>
        <begin position="33"/>
        <end position="376"/>
    </location>
</feature>
<dbReference type="InterPro" id="IPR042099">
    <property type="entry name" value="ANL_N_sf"/>
</dbReference>
<dbReference type="SUPFAM" id="SSF56801">
    <property type="entry name" value="Acetyl-CoA synthetase-like"/>
    <property type="match status" value="1"/>
</dbReference>
<protein>
    <submittedName>
        <fullName evidence="3">Long-chain fatty acid--CoA ligase</fullName>
    </submittedName>
</protein>
<name>A0A832ZV30_CALS0</name>
<dbReference type="Gene3D" id="3.40.50.12780">
    <property type="entry name" value="N-terminal domain of ligase-like"/>
    <property type="match status" value="1"/>
</dbReference>
<gene>
    <name evidence="3" type="ORF">EYH45_00880</name>
</gene>
<evidence type="ECO:0000259" key="1">
    <source>
        <dbReference type="Pfam" id="PF00501"/>
    </source>
</evidence>
<evidence type="ECO:0000313" key="4">
    <source>
        <dbReference type="Proteomes" id="UP000608579"/>
    </source>
</evidence>
<dbReference type="Proteomes" id="UP000608579">
    <property type="component" value="Unassembled WGS sequence"/>
</dbReference>
<keyword evidence="3" id="KW-0436">Ligase</keyword>
<dbReference type="InterPro" id="IPR000873">
    <property type="entry name" value="AMP-dep_synth/lig_dom"/>
</dbReference>
<dbReference type="InterPro" id="IPR045851">
    <property type="entry name" value="AMP-bd_C_sf"/>
</dbReference>
<reference evidence="3" key="1">
    <citation type="journal article" date="2020" name="ISME J.">
        <title>Gammaproteobacteria mediating utilization of methyl-, sulfur- and petroleum organic compounds in deep ocean hydrothermal plumes.</title>
        <authorList>
            <person name="Zhou Z."/>
            <person name="Liu Y."/>
            <person name="Pan J."/>
            <person name="Cron B.R."/>
            <person name="Toner B.M."/>
            <person name="Anantharaman K."/>
            <person name="Breier J.A."/>
            <person name="Dick G.J."/>
            <person name="Li M."/>
        </authorList>
    </citation>
    <scope>NUCLEOTIDE SEQUENCE</scope>
    <source>
        <strain evidence="3">SZUA-1515</strain>
    </source>
</reference>
<accession>A0A832ZV30</accession>
<comment type="caution">
    <text evidence="3">The sequence shown here is derived from an EMBL/GenBank/DDBJ whole genome shotgun (WGS) entry which is preliminary data.</text>
</comment>
<evidence type="ECO:0000313" key="3">
    <source>
        <dbReference type="EMBL" id="HIQ29098.1"/>
    </source>
</evidence>
<dbReference type="GO" id="GO:0016405">
    <property type="term" value="F:CoA-ligase activity"/>
    <property type="evidence" value="ECO:0007669"/>
    <property type="project" value="TreeGrafter"/>
</dbReference>
<proteinExistence type="predicted"/>
<feature type="domain" description="AMP-binding enzyme C-terminal" evidence="2">
    <location>
        <begin position="427"/>
        <end position="495"/>
    </location>
</feature>
<dbReference type="PANTHER" id="PTHR24096">
    <property type="entry name" value="LONG-CHAIN-FATTY-ACID--COA LIGASE"/>
    <property type="match status" value="1"/>
</dbReference>